<keyword evidence="2" id="KW-1185">Reference proteome</keyword>
<comment type="caution">
    <text evidence="1">The sequence shown here is derived from an EMBL/GenBank/DDBJ whole genome shotgun (WGS) entry which is preliminary data.</text>
</comment>
<proteinExistence type="predicted"/>
<protein>
    <submittedName>
        <fullName evidence="1">Uncharacterized protein</fullName>
    </submittedName>
</protein>
<gene>
    <name evidence="1" type="ORF">O0955_17855</name>
</gene>
<dbReference type="Proteomes" id="UP001144347">
    <property type="component" value="Unassembled WGS sequence"/>
</dbReference>
<accession>A0ABT4LD88</accession>
<dbReference type="EMBL" id="JAPWGM010000008">
    <property type="protein sequence ID" value="MCZ4245881.1"/>
    <property type="molecule type" value="Genomic_DNA"/>
</dbReference>
<sequence length="57" mass="6202">MKKLANTSPFLLLLLPVFMMIVLTLTINTNQNNDGEIVVKPAKTSGAIVKQATAIFK</sequence>
<evidence type="ECO:0000313" key="2">
    <source>
        <dbReference type="Proteomes" id="UP001144347"/>
    </source>
</evidence>
<evidence type="ECO:0000313" key="1">
    <source>
        <dbReference type="EMBL" id="MCZ4245881.1"/>
    </source>
</evidence>
<reference evidence="1" key="1">
    <citation type="submission" date="2022-12" db="EMBL/GenBank/DDBJ databases">
        <title>Genome sequence of HCMS5-2.</title>
        <authorList>
            <person name="Woo H."/>
        </authorList>
    </citation>
    <scope>NUCLEOTIDE SEQUENCE</scope>
    <source>
        <strain evidence="1">HCMS5-2</strain>
    </source>
</reference>
<dbReference type="RefSeq" id="WP_269428923.1">
    <property type="nucleotide sequence ID" value="NZ_JAPWGM010000008.1"/>
</dbReference>
<name>A0ABT4LD88_9SPHI</name>
<organism evidence="1 2">
    <name type="scientific">Pedobacter punctiformis</name>
    <dbReference type="NCBI Taxonomy" id="3004097"/>
    <lineage>
        <taxon>Bacteria</taxon>
        <taxon>Pseudomonadati</taxon>
        <taxon>Bacteroidota</taxon>
        <taxon>Sphingobacteriia</taxon>
        <taxon>Sphingobacteriales</taxon>
        <taxon>Sphingobacteriaceae</taxon>
        <taxon>Pedobacter</taxon>
    </lineage>
</organism>